<dbReference type="InterPro" id="IPR058163">
    <property type="entry name" value="LysR-type_TF_proteobact-type"/>
</dbReference>
<sequence length="306" mass="33676">MARKLPPFAAVRAFEAVARHLNVKVAAEELCLSPSALSHQIRALEAYFDTALFERHGNRLALTLTGRAYAGKMTQLLDAFDESTRAVREAGRRPFRVLSTPGFAARWLVPRLDRLSFGDRLRLRVSDGAPSLDFAANESDLVIQWADEPTPGVVTDPLMSSGRYPVISPELREREQVREPADLARLTLMHDETMDAWGSWFASAGLPAPAFPRGPTFPNCELATTAAERGQGVALAYDAVVQGTLREGRLVRLFDTVVMPFVIYSLAYPEARAEDPMIREFSDWIHGEVEAEGFAPAPRSAGRAGP</sequence>
<dbReference type="Pfam" id="PF00126">
    <property type="entry name" value="HTH_1"/>
    <property type="match status" value="1"/>
</dbReference>
<evidence type="ECO:0000256" key="3">
    <source>
        <dbReference type="ARBA" id="ARBA00023125"/>
    </source>
</evidence>
<protein>
    <submittedName>
        <fullName evidence="6">LysR family transcriptional regulator, glycine cleavage system transcriptional activator</fullName>
    </submittedName>
</protein>
<dbReference type="RefSeq" id="WP_092431071.1">
    <property type="nucleotide sequence ID" value="NZ_FNCL01000026.1"/>
</dbReference>
<dbReference type="AlphaFoldDB" id="A0A1I6WJU3"/>
<proteinExistence type="inferred from homology"/>
<dbReference type="Gene3D" id="1.10.10.10">
    <property type="entry name" value="Winged helix-like DNA-binding domain superfamily/Winged helix DNA-binding domain"/>
    <property type="match status" value="1"/>
</dbReference>
<dbReference type="GO" id="GO:0043565">
    <property type="term" value="F:sequence-specific DNA binding"/>
    <property type="evidence" value="ECO:0007669"/>
    <property type="project" value="TreeGrafter"/>
</dbReference>
<keyword evidence="7" id="KW-1185">Reference proteome</keyword>
<evidence type="ECO:0000256" key="1">
    <source>
        <dbReference type="ARBA" id="ARBA00009437"/>
    </source>
</evidence>
<accession>A0A1I6WJU3</accession>
<dbReference type="SUPFAM" id="SSF46785">
    <property type="entry name" value="Winged helix' DNA-binding domain"/>
    <property type="match status" value="1"/>
</dbReference>
<name>A0A1I6WJU3_9RHOB</name>
<dbReference type="InterPro" id="IPR005119">
    <property type="entry name" value="LysR_subst-bd"/>
</dbReference>
<evidence type="ECO:0000256" key="4">
    <source>
        <dbReference type="ARBA" id="ARBA00023163"/>
    </source>
</evidence>
<keyword evidence="4" id="KW-0804">Transcription</keyword>
<gene>
    <name evidence="6" type="ORF">SAMN04488050_12339</name>
</gene>
<keyword evidence="3" id="KW-0238">DNA-binding</keyword>
<comment type="similarity">
    <text evidence="1">Belongs to the LysR transcriptional regulatory family.</text>
</comment>
<dbReference type="Proteomes" id="UP000199392">
    <property type="component" value="Unassembled WGS sequence"/>
</dbReference>
<dbReference type="OrthoDB" id="9813056at2"/>
<dbReference type="SUPFAM" id="SSF53850">
    <property type="entry name" value="Periplasmic binding protein-like II"/>
    <property type="match status" value="1"/>
</dbReference>
<dbReference type="STRING" id="311180.SAMN04488050_12339"/>
<dbReference type="InterPro" id="IPR036388">
    <property type="entry name" value="WH-like_DNA-bd_sf"/>
</dbReference>
<dbReference type="Pfam" id="PF03466">
    <property type="entry name" value="LysR_substrate"/>
    <property type="match status" value="1"/>
</dbReference>
<dbReference type="CDD" id="cd08432">
    <property type="entry name" value="PBP2_GcdR_TrpI_HvrB_AmpR_like"/>
    <property type="match status" value="1"/>
</dbReference>
<dbReference type="PANTHER" id="PTHR30537">
    <property type="entry name" value="HTH-TYPE TRANSCRIPTIONAL REGULATOR"/>
    <property type="match status" value="1"/>
</dbReference>
<dbReference type="EMBL" id="FOZW01000023">
    <property type="protein sequence ID" value="SFT25844.1"/>
    <property type="molecule type" value="Genomic_DNA"/>
</dbReference>
<dbReference type="PANTHER" id="PTHR30537:SF79">
    <property type="entry name" value="TRANSCRIPTIONAL REGULATOR-RELATED"/>
    <property type="match status" value="1"/>
</dbReference>
<dbReference type="PROSITE" id="PS50931">
    <property type="entry name" value="HTH_LYSR"/>
    <property type="match status" value="1"/>
</dbReference>
<evidence type="ECO:0000256" key="2">
    <source>
        <dbReference type="ARBA" id="ARBA00023015"/>
    </source>
</evidence>
<dbReference type="GO" id="GO:0003700">
    <property type="term" value="F:DNA-binding transcription factor activity"/>
    <property type="evidence" value="ECO:0007669"/>
    <property type="project" value="InterPro"/>
</dbReference>
<evidence type="ECO:0000313" key="7">
    <source>
        <dbReference type="Proteomes" id="UP000199392"/>
    </source>
</evidence>
<feature type="domain" description="HTH lysR-type" evidence="5">
    <location>
        <begin position="6"/>
        <end position="63"/>
    </location>
</feature>
<organism evidence="6 7">
    <name type="scientific">Alloyangia pacifica</name>
    <dbReference type="NCBI Taxonomy" id="311180"/>
    <lineage>
        <taxon>Bacteria</taxon>
        <taxon>Pseudomonadati</taxon>
        <taxon>Pseudomonadota</taxon>
        <taxon>Alphaproteobacteria</taxon>
        <taxon>Rhodobacterales</taxon>
        <taxon>Roseobacteraceae</taxon>
        <taxon>Alloyangia</taxon>
    </lineage>
</organism>
<keyword evidence="2" id="KW-0805">Transcription regulation</keyword>
<dbReference type="InterPro" id="IPR000847">
    <property type="entry name" value="LysR_HTH_N"/>
</dbReference>
<evidence type="ECO:0000259" key="5">
    <source>
        <dbReference type="PROSITE" id="PS50931"/>
    </source>
</evidence>
<dbReference type="Gene3D" id="3.40.190.10">
    <property type="entry name" value="Periplasmic binding protein-like II"/>
    <property type="match status" value="2"/>
</dbReference>
<reference evidence="7" key="1">
    <citation type="submission" date="2016-10" db="EMBL/GenBank/DDBJ databases">
        <authorList>
            <person name="Varghese N."/>
            <person name="Submissions S."/>
        </authorList>
    </citation>
    <scope>NUCLEOTIDE SEQUENCE [LARGE SCALE GENOMIC DNA]</scope>
    <source>
        <strain evidence="7">DSM 26894</strain>
    </source>
</reference>
<evidence type="ECO:0000313" key="6">
    <source>
        <dbReference type="EMBL" id="SFT25844.1"/>
    </source>
</evidence>
<dbReference type="GO" id="GO:0006351">
    <property type="term" value="P:DNA-templated transcription"/>
    <property type="evidence" value="ECO:0007669"/>
    <property type="project" value="TreeGrafter"/>
</dbReference>
<dbReference type="InterPro" id="IPR036390">
    <property type="entry name" value="WH_DNA-bd_sf"/>
</dbReference>